<feature type="compositionally biased region" description="Basic and acidic residues" evidence="2">
    <location>
        <begin position="398"/>
        <end position="408"/>
    </location>
</feature>
<feature type="compositionally biased region" description="Polar residues" evidence="2">
    <location>
        <begin position="179"/>
        <end position="189"/>
    </location>
</feature>
<feature type="compositionally biased region" description="Polar residues" evidence="2">
    <location>
        <begin position="473"/>
        <end position="486"/>
    </location>
</feature>
<feature type="compositionally biased region" description="Low complexity" evidence="2">
    <location>
        <begin position="98"/>
        <end position="111"/>
    </location>
</feature>
<feature type="region of interest" description="Disordered" evidence="2">
    <location>
        <begin position="167"/>
        <end position="194"/>
    </location>
</feature>
<keyword evidence="1" id="KW-0175">Coiled coil</keyword>
<feature type="region of interest" description="Disordered" evidence="2">
    <location>
        <begin position="1"/>
        <end position="27"/>
    </location>
</feature>
<feature type="region of interest" description="Disordered" evidence="2">
    <location>
        <begin position="603"/>
        <end position="671"/>
    </location>
</feature>
<feature type="compositionally biased region" description="Polar residues" evidence="2">
    <location>
        <begin position="554"/>
        <end position="571"/>
    </location>
</feature>
<accession>A0A4D9D1Z6</accession>
<gene>
    <name evidence="3" type="ORF">NSK_006102</name>
</gene>
<comment type="caution">
    <text evidence="3">The sequence shown here is derived from an EMBL/GenBank/DDBJ whole genome shotgun (WGS) entry which is preliminary data.</text>
</comment>
<protein>
    <submittedName>
        <fullName evidence="3">Uncharacterized protein</fullName>
    </submittedName>
</protein>
<reference evidence="3 4" key="1">
    <citation type="submission" date="2019-01" db="EMBL/GenBank/DDBJ databases">
        <title>Nuclear Genome Assembly of the Microalgal Biofuel strain Nannochloropsis salina CCMP1776.</title>
        <authorList>
            <person name="Hovde B."/>
        </authorList>
    </citation>
    <scope>NUCLEOTIDE SEQUENCE [LARGE SCALE GENOMIC DNA]</scope>
    <source>
        <strain evidence="3 4">CCMP1776</strain>
    </source>
</reference>
<feature type="coiled-coil region" evidence="1">
    <location>
        <begin position="275"/>
        <end position="309"/>
    </location>
</feature>
<organism evidence="3 4">
    <name type="scientific">Nannochloropsis salina CCMP1776</name>
    <dbReference type="NCBI Taxonomy" id="1027361"/>
    <lineage>
        <taxon>Eukaryota</taxon>
        <taxon>Sar</taxon>
        <taxon>Stramenopiles</taxon>
        <taxon>Ochrophyta</taxon>
        <taxon>Eustigmatophyceae</taxon>
        <taxon>Eustigmatales</taxon>
        <taxon>Monodopsidaceae</taxon>
        <taxon>Microchloropsis</taxon>
        <taxon>Microchloropsis salina</taxon>
    </lineage>
</organism>
<evidence type="ECO:0000256" key="2">
    <source>
        <dbReference type="SAM" id="MobiDB-lite"/>
    </source>
</evidence>
<sequence length="715" mass="79121">MQYRYSTSSSSSHFRSSSSSSRVMTPAQYNTINKNTSLSLENILRYNTAQRQWKASKALVPSSTNTHGILAGTESRGGEGWPLFRPPAPKTPFIGGNSPSQPSQQSSSQPQCAYLQQKVGKEGSTKSGERSIDEIVATKAQQQMLDSLQTLIKDVHEVKRKLQEQQLHQNEQDEIRGGQQLTAQPTPLSSLPWKKNETLCSYNQRHDDTMATSHDDDEDDDVREAPTPPQHRLSHQRQLQLRKREEKEQPLDVQPCIQKLNERMTRIQSSHGEAECRAQERIRQVEDELRRLREEVASLVRAMEVMRKEQATQTPTKEGSMVKQQTELDRQCHAARGKFLNDVNAKEGGTVRGMDVSMGTHEDGKEQKETDTGNCGDEEDESPDLLAEGASLPKKSQKLMERPLKNEAVEGMEDEERATEAEDEETMTEQDRRGAASLKMDMCMEGETTVVDDPLNKQARDGLPKLQDGSALRQGQIQGQGHRNAQTPPHASLPPPLKPTPSTSRPGSQKISVKSHAKKSATSPTVIRLPPSPPAPTREFRPGTPTHGVEDAVRTSTRNAARFETPSSPGDTLTVEEYLRLRGQGGTIGREGKVATAQFFPRPPAHQQLKGQTVDAQKTHPGEAAGQPPPKRLRTSSRLSRTSRPGPGESHDRDGLGGDGPIAPHSQARGMSARSQNYVFDFTVATDKQKVTAGVISPMPGYKLRERCPRDSARR</sequence>
<feature type="compositionally biased region" description="Acidic residues" evidence="2">
    <location>
        <begin position="410"/>
        <end position="428"/>
    </location>
</feature>
<feature type="compositionally biased region" description="Low complexity" evidence="2">
    <location>
        <begin position="636"/>
        <end position="648"/>
    </location>
</feature>
<feature type="compositionally biased region" description="Basic and acidic residues" evidence="2">
    <location>
        <begin position="454"/>
        <end position="463"/>
    </location>
</feature>
<feature type="compositionally biased region" description="Low complexity" evidence="2">
    <location>
        <begin position="1"/>
        <end position="21"/>
    </location>
</feature>
<proteinExistence type="predicted"/>
<evidence type="ECO:0000313" key="3">
    <source>
        <dbReference type="EMBL" id="TFJ82678.1"/>
    </source>
</evidence>
<feature type="region of interest" description="Disordered" evidence="2">
    <location>
        <begin position="349"/>
        <end position="575"/>
    </location>
</feature>
<evidence type="ECO:0000256" key="1">
    <source>
        <dbReference type="SAM" id="Coils"/>
    </source>
</evidence>
<keyword evidence="4" id="KW-1185">Reference proteome</keyword>
<dbReference type="Proteomes" id="UP000355283">
    <property type="component" value="Unassembled WGS sequence"/>
</dbReference>
<name>A0A4D9D1Z6_9STRA</name>
<feature type="region of interest" description="Disordered" evidence="2">
    <location>
        <begin position="207"/>
        <end position="252"/>
    </location>
</feature>
<dbReference type="EMBL" id="SDOX01000096">
    <property type="protein sequence ID" value="TFJ82678.1"/>
    <property type="molecule type" value="Genomic_DNA"/>
</dbReference>
<evidence type="ECO:0000313" key="4">
    <source>
        <dbReference type="Proteomes" id="UP000355283"/>
    </source>
</evidence>
<dbReference type="AlphaFoldDB" id="A0A4D9D1Z6"/>
<feature type="compositionally biased region" description="Basic and acidic residues" evidence="2">
    <location>
        <begin position="360"/>
        <end position="371"/>
    </location>
</feature>
<feature type="region of interest" description="Disordered" evidence="2">
    <location>
        <begin position="64"/>
        <end position="113"/>
    </location>
</feature>